<evidence type="ECO:0000256" key="3">
    <source>
        <dbReference type="SAM" id="MobiDB-lite"/>
    </source>
</evidence>
<protein>
    <submittedName>
        <fullName evidence="4 5">Uncharacterized protein</fullName>
    </submittedName>
</protein>
<dbReference type="EMBL" id="AMQN01008362">
    <property type="status" value="NOT_ANNOTATED_CDS"/>
    <property type="molecule type" value="Genomic_DNA"/>
</dbReference>
<evidence type="ECO:0000313" key="4">
    <source>
        <dbReference type="EMBL" id="ELU03719.1"/>
    </source>
</evidence>
<feature type="coiled-coil region" evidence="2">
    <location>
        <begin position="358"/>
        <end position="419"/>
    </location>
</feature>
<dbReference type="PANTHER" id="PTHR46423:SF1">
    <property type="entry name" value="RNA POLYMERASE II-ASSOCIATED PROTEIN 3"/>
    <property type="match status" value="1"/>
</dbReference>
<dbReference type="InterPro" id="IPR051966">
    <property type="entry name" value="RPAP3"/>
</dbReference>
<keyword evidence="2" id="KW-0175">Coiled coil</keyword>
<dbReference type="OrthoDB" id="629492at2759"/>
<dbReference type="EnsemblMetazoa" id="CapteT195845">
    <property type="protein sequence ID" value="CapteP195845"/>
    <property type="gene ID" value="CapteG195845"/>
</dbReference>
<gene>
    <name evidence="4" type="ORF">CAPTEDRAFT_195845</name>
</gene>
<reference evidence="6" key="1">
    <citation type="submission" date="2012-12" db="EMBL/GenBank/DDBJ databases">
        <authorList>
            <person name="Hellsten U."/>
            <person name="Grimwood J."/>
            <person name="Chapman J.A."/>
            <person name="Shapiro H."/>
            <person name="Aerts A."/>
            <person name="Otillar R.P."/>
            <person name="Terry A.Y."/>
            <person name="Boore J.L."/>
            <person name="Simakov O."/>
            <person name="Marletaz F."/>
            <person name="Cho S.-J."/>
            <person name="Edsinger-Gonzales E."/>
            <person name="Havlak P."/>
            <person name="Kuo D.-H."/>
            <person name="Larsson T."/>
            <person name="Lv J."/>
            <person name="Arendt D."/>
            <person name="Savage R."/>
            <person name="Osoegawa K."/>
            <person name="de Jong P."/>
            <person name="Lindberg D.R."/>
            <person name="Seaver E.C."/>
            <person name="Weisblat D.A."/>
            <person name="Putnam N.H."/>
            <person name="Grigoriev I.V."/>
            <person name="Rokhsar D.S."/>
        </authorList>
    </citation>
    <scope>NUCLEOTIDE SEQUENCE</scope>
    <source>
        <strain evidence="6">I ESC-2004</strain>
    </source>
</reference>
<dbReference type="Proteomes" id="UP000014760">
    <property type="component" value="Unassembled WGS sequence"/>
</dbReference>
<evidence type="ECO:0000256" key="1">
    <source>
        <dbReference type="ARBA" id="ARBA00022803"/>
    </source>
</evidence>
<dbReference type="STRING" id="283909.R7UCJ2"/>
<dbReference type="EMBL" id="KB302959">
    <property type="protein sequence ID" value="ELU03719.1"/>
    <property type="molecule type" value="Genomic_DNA"/>
</dbReference>
<accession>R7UCJ2</accession>
<keyword evidence="6" id="KW-1185">Reference proteome</keyword>
<dbReference type="SUPFAM" id="SSF48452">
    <property type="entry name" value="TPR-like"/>
    <property type="match status" value="1"/>
</dbReference>
<reference evidence="5" key="3">
    <citation type="submission" date="2015-06" db="UniProtKB">
        <authorList>
            <consortium name="EnsemblMetazoa"/>
        </authorList>
    </citation>
    <scope>IDENTIFICATION</scope>
</reference>
<feature type="compositionally biased region" description="Basic and acidic residues" evidence="3">
    <location>
        <begin position="315"/>
        <end position="324"/>
    </location>
</feature>
<reference evidence="4 6" key="2">
    <citation type="journal article" date="2013" name="Nature">
        <title>Insights into bilaterian evolution from three spiralian genomes.</title>
        <authorList>
            <person name="Simakov O."/>
            <person name="Marletaz F."/>
            <person name="Cho S.J."/>
            <person name="Edsinger-Gonzales E."/>
            <person name="Havlak P."/>
            <person name="Hellsten U."/>
            <person name="Kuo D.H."/>
            <person name="Larsson T."/>
            <person name="Lv J."/>
            <person name="Arendt D."/>
            <person name="Savage R."/>
            <person name="Osoegawa K."/>
            <person name="de Jong P."/>
            <person name="Grimwood J."/>
            <person name="Chapman J.A."/>
            <person name="Shapiro H."/>
            <person name="Aerts A."/>
            <person name="Otillar R.P."/>
            <person name="Terry A.Y."/>
            <person name="Boore J.L."/>
            <person name="Grigoriev I.V."/>
            <person name="Lindberg D.R."/>
            <person name="Seaver E.C."/>
            <person name="Weisblat D.A."/>
            <person name="Putnam N.H."/>
            <person name="Rokhsar D.S."/>
        </authorList>
    </citation>
    <scope>NUCLEOTIDE SEQUENCE</scope>
    <source>
        <strain evidence="4 6">I ESC-2004</strain>
    </source>
</reference>
<evidence type="ECO:0000313" key="5">
    <source>
        <dbReference type="EnsemblMetazoa" id="CapteP195845"/>
    </source>
</evidence>
<dbReference type="PANTHER" id="PTHR46423">
    <property type="entry name" value="RNA POLYMERASE II-ASSOCIATED PROTEIN 3"/>
    <property type="match status" value="1"/>
</dbReference>
<evidence type="ECO:0000313" key="6">
    <source>
        <dbReference type="Proteomes" id="UP000014760"/>
    </source>
</evidence>
<keyword evidence="1" id="KW-0802">TPR repeat</keyword>
<dbReference type="InterPro" id="IPR011990">
    <property type="entry name" value="TPR-like_helical_dom_sf"/>
</dbReference>
<dbReference type="Gene3D" id="1.25.40.10">
    <property type="entry name" value="Tetratricopeptide repeat domain"/>
    <property type="match status" value="1"/>
</dbReference>
<dbReference type="GO" id="GO:0101031">
    <property type="term" value="C:protein folding chaperone complex"/>
    <property type="evidence" value="ECO:0007669"/>
    <property type="project" value="TreeGrafter"/>
</dbReference>
<feature type="region of interest" description="Disordered" evidence="3">
    <location>
        <begin position="292"/>
        <end position="324"/>
    </location>
</feature>
<dbReference type="HOGENOM" id="CLU_612872_0_0_1"/>
<sequence>MADTVISPDTLRRWIHLYTTKEGMDEKCARYIAPHLSPMCVRKDLVDPAWWQLLVKHNLNYDEGELIDKFSITYILRRSYVDAADFLHKASLDLNRALRLAQAVWSFDQHGDFGAVLRMCEPLLAINPFERFSFGGDIQYDVACLVYVAKLFFQMIKHVLASELSEKPVQLWFCDEANIKKANDLRLEGNELFRKGNLSAAAALYTQGLELNRFCHFLHGNRALCYLKMKDFSKAFDGGLYATFCDSFYAKGYQHAVNAAYKLGRFEEAIGICAGAIPGNKDLETLMEKVSRSMQGRQWSPPKPNRTEAAAEGPPKTESDPAKTVEFKPQRIEKENEAALEVKLAEAQSQVSYLEGVAADLKTEIARIRKEEAEEVAEAKQKTIQAEVEVLRLRKEAELRRLQKKLERAETAAQVAGEDFARQGTSAARETHVTCLTQVADIKRAMDKLSILEVYYDSFPKRKSVPRFRASQ</sequence>
<dbReference type="AlphaFoldDB" id="R7UCJ2"/>
<evidence type="ECO:0000256" key="2">
    <source>
        <dbReference type="SAM" id="Coils"/>
    </source>
</evidence>
<organism evidence="4">
    <name type="scientific">Capitella teleta</name>
    <name type="common">Polychaete worm</name>
    <dbReference type="NCBI Taxonomy" id="283909"/>
    <lineage>
        <taxon>Eukaryota</taxon>
        <taxon>Metazoa</taxon>
        <taxon>Spiralia</taxon>
        <taxon>Lophotrochozoa</taxon>
        <taxon>Annelida</taxon>
        <taxon>Polychaeta</taxon>
        <taxon>Sedentaria</taxon>
        <taxon>Scolecida</taxon>
        <taxon>Capitellidae</taxon>
        <taxon>Capitella</taxon>
    </lineage>
</organism>
<name>R7UCJ2_CAPTE</name>
<proteinExistence type="predicted"/>